<keyword evidence="2" id="KW-1133">Transmembrane helix</keyword>
<dbReference type="PANTHER" id="PTHR37813:SF1">
    <property type="entry name" value="FELS-2 PROPHAGE PROTEIN"/>
    <property type="match status" value="1"/>
</dbReference>
<proteinExistence type="predicted"/>
<feature type="transmembrane region" description="Helical" evidence="2">
    <location>
        <begin position="559"/>
        <end position="582"/>
    </location>
</feature>
<evidence type="ECO:0000256" key="2">
    <source>
        <dbReference type="SAM" id="Phobius"/>
    </source>
</evidence>
<dbReference type="Gene3D" id="1.20.120.20">
    <property type="entry name" value="Apolipoprotein"/>
    <property type="match status" value="1"/>
</dbReference>
<feature type="transmembrane region" description="Helical" evidence="2">
    <location>
        <begin position="588"/>
        <end position="610"/>
    </location>
</feature>
<dbReference type="NCBIfam" id="TIGR01760">
    <property type="entry name" value="tape_meas_TP901"/>
    <property type="match status" value="2"/>
</dbReference>
<evidence type="ECO:0000313" key="5">
    <source>
        <dbReference type="Proteomes" id="UP000467132"/>
    </source>
</evidence>
<keyword evidence="2" id="KW-0472">Membrane</keyword>
<feature type="transmembrane region" description="Helical" evidence="2">
    <location>
        <begin position="492"/>
        <end position="510"/>
    </location>
</feature>
<evidence type="ECO:0000259" key="3">
    <source>
        <dbReference type="Pfam" id="PF10145"/>
    </source>
</evidence>
<gene>
    <name evidence="4" type="ORF">D3Z33_15415</name>
</gene>
<dbReference type="PANTHER" id="PTHR37813">
    <property type="entry name" value="FELS-2 PROPHAGE PROTEIN"/>
    <property type="match status" value="1"/>
</dbReference>
<sequence length="993" mass="104511">MSDYTLSAKITGDSKSFESAFIRAQNKMKSFDKKVKNMGANISRSGKNMMKFGSKVSLMTAPLLLLGKSALKTGMQFESSMSQVAATMGITKDEIAKGSKSFDMLEKAARESGKVTQYSASESAEALNYLALAGYNAEQAIETLPKVLSLASAGGLDLAYTSDLITDSASALGLEIDDLDGFIDQMARTSQKSNTNVGQLGEAILKVGANARDLKGGTLELNTAIGLLGNVGLKGSEAGTKLRNVIMAMTPTTDAAVAAFKALGVQTYDANGELKGLDNIFTDLNKSMANMTTEEKKRMISSIFNKQDMAAALSLLASTAQSTDDLNFALEELGVPMKDIDMNMDSLVGKVSEYGDEQEFASFAMKEFGLTAEQSGVLYNTLSEAIEGDSAWNSLAKEIKNSDGAAQDMSDTLNDNLEGDVKRMGSAFSEFQIALYETSNGAMSDFIVKVTEIINKLSSLDSSTLQIITAIAGIALIAGPTIVILGAIATAFGTLISVGAAIAGALLSPIGLVVTAIVGLGVALINALVPGDTFLAKLKTIGTYIMDMSRNIIPMLKNAFATVSEVFMSIVSVIVSTFMPTFNIVKTAIIDIAIAAIPFIVNAFMTLVNIVVSVGQAVINIASAVFPVLLNVFNMLVPVISDIVVILMNVGTQVLAMASKLITSLMPALTTLIQTFMNIVQTVAPGVIAVINAIISVIKVMIPIIMSIVSTVVTVIANIFSAITPVIAFIGMIINTVMAIITPIVSFIANVIASILTIIGTIVGIITGIFNTVFSVISGVFSSVNTFIAGVINRVSSKISTVSSTVSNVFNKVYNIVSSIMGRVGSRVSGVFSSIQNAWSGLTGFVNGVMSGIGTAVSDLVSKVKGAVNKVTSGINSAIGIINKIPGVSIGMIPQLQRGTDDWAGGFARMNEGGRGELTYLPNGTVVVPHDISMKYAKESARVNNNFEGNTENIGGNQYINVSLDSANIYDTRDIREISREIAQEISREVSFG</sequence>
<evidence type="ECO:0000256" key="1">
    <source>
        <dbReference type="ARBA" id="ARBA00022612"/>
    </source>
</evidence>
<dbReference type="EMBL" id="QXXA01000025">
    <property type="protein sequence ID" value="NBI08248.1"/>
    <property type="molecule type" value="Genomic_DNA"/>
</dbReference>
<comment type="caution">
    <text evidence="4">The sequence shown here is derived from an EMBL/GenBank/DDBJ whole genome shotgun (WGS) entry which is preliminary data.</text>
</comment>
<feature type="transmembrane region" description="Helical" evidence="2">
    <location>
        <begin position="704"/>
        <end position="730"/>
    </location>
</feature>
<dbReference type="SUPFAM" id="SSF48371">
    <property type="entry name" value="ARM repeat"/>
    <property type="match status" value="1"/>
</dbReference>
<dbReference type="Pfam" id="PF10145">
    <property type="entry name" value="PhageMin_Tail"/>
    <property type="match status" value="1"/>
</dbReference>
<feature type="transmembrane region" description="Helical" evidence="2">
    <location>
        <begin position="516"/>
        <end position="538"/>
    </location>
</feature>
<feature type="transmembrane region" description="Helical" evidence="2">
    <location>
        <begin position="617"/>
        <end position="637"/>
    </location>
</feature>
<evidence type="ECO:0000313" key="4">
    <source>
        <dbReference type="EMBL" id="NBI08248.1"/>
    </source>
</evidence>
<dbReference type="OrthoDB" id="28713at2"/>
<dbReference type="RefSeq" id="WP_160198708.1">
    <property type="nucleotide sequence ID" value="NZ_QXXA01000025.1"/>
</dbReference>
<keyword evidence="5" id="KW-1185">Reference proteome</keyword>
<protein>
    <submittedName>
        <fullName evidence="4">Phage tail tape measure protein</fullName>
    </submittedName>
</protein>
<accession>A0A845R3S4</accession>
<feature type="transmembrane region" description="Helical" evidence="2">
    <location>
        <begin position="465"/>
        <end position="485"/>
    </location>
</feature>
<keyword evidence="2" id="KW-0812">Transmembrane</keyword>
<keyword evidence="1" id="KW-1188">Viral release from host cell</keyword>
<organism evidence="4 5">
    <name type="scientific">Senegalia massiliensis</name>
    <dbReference type="NCBI Taxonomy" id="1720316"/>
    <lineage>
        <taxon>Bacteria</taxon>
        <taxon>Bacillati</taxon>
        <taxon>Bacillota</taxon>
        <taxon>Clostridia</taxon>
        <taxon>Eubacteriales</taxon>
        <taxon>Clostridiaceae</taxon>
        <taxon>Senegalia</taxon>
    </lineage>
</organism>
<reference evidence="4 5" key="1">
    <citation type="submission" date="2018-08" db="EMBL/GenBank/DDBJ databases">
        <title>Murine metabolic-syndrome-specific gut microbial biobank.</title>
        <authorList>
            <person name="Liu C."/>
        </authorList>
    </citation>
    <scope>NUCLEOTIDE SEQUENCE [LARGE SCALE GENOMIC DNA]</scope>
    <source>
        <strain evidence="4 5">583</strain>
    </source>
</reference>
<dbReference type="AlphaFoldDB" id="A0A845R3S4"/>
<dbReference type="Proteomes" id="UP000467132">
    <property type="component" value="Unassembled WGS sequence"/>
</dbReference>
<dbReference type="InterPro" id="IPR016024">
    <property type="entry name" value="ARM-type_fold"/>
</dbReference>
<feature type="transmembrane region" description="Helical" evidence="2">
    <location>
        <begin position="737"/>
        <end position="766"/>
    </location>
</feature>
<dbReference type="InterPro" id="IPR010090">
    <property type="entry name" value="Phage_tape_meas"/>
</dbReference>
<feature type="transmembrane region" description="Helical" evidence="2">
    <location>
        <begin position="675"/>
        <end position="698"/>
    </location>
</feature>
<feature type="domain" description="Phage tail tape measure protein" evidence="3">
    <location>
        <begin position="106"/>
        <end position="304"/>
    </location>
</feature>
<name>A0A845R3S4_9CLOT</name>
<feature type="transmembrane region" description="Helical" evidence="2">
    <location>
        <begin position="772"/>
        <end position="792"/>
    </location>
</feature>